<feature type="region of interest" description="Disordered" evidence="1">
    <location>
        <begin position="60"/>
        <end position="98"/>
    </location>
</feature>
<name>A0A6A6H8M0_VIRVR</name>
<dbReference type="EMBL" id="ML991802">
    <property type="protein sequence ID" value="KAF2234020.1"/>
    <property type="molecule type" value="Genomic_DNA"/>
</dbReference>
<feature type="region of interest" description="Disordered" evidence="1">
    <location>
        <begin position="1"/>
        <end position="42"/>
    </location>
</feature>
<gene>
    <name evidence="2" type="ORF">EV356DRAFT_533316</name>
</gene>
<dbReference type="AlphaFoldDB" id="A0A6A6H8M0"/>
<evidence type="ECO:0000256" key="1">
    <source>
        <dbReference type="SAM" id="MobiDB-lite"/>
    </source>
</evidence>
<feature type="compositionally biased region" description="Basic and acidic residues" evidence="1">
    <location>
        <begin position="68"/>
        <end position="80"/>
    </location>
</feature>
<evidence type="ECO:0000313" key="2">
    <source>
        <dbReference type="EMBL" id="KAF2234020.1"/>
    </source>
</evidence>
<feature type="region of interest" description="Disordered" evidence="1">
    <location>
        <begin position="493"/>
        <end position="514"/>
    </location>
</feature>
<dbReference type="OrthoDB" id="3907968at2759"/>
<keyword evidence="3" id="KW-1185">Reference proteome</keyword>
<evidence type="ECO:0000313" key="3">
    <source>
        <dbReference type="Proteomes" id="UP000800092"/>
    </source>
</evidence>
<reference evidence="2" key="1">
    <citation type="journal article" date="2020" name="Stud. Mycol.">
        <title>101 Dothideomycetes genomes: a test case for predicting lifestyles and emergence of pathogens.</title>
        <authorList>
            <person name="Haridas S."/>
            <person name="Albert R."/>
            <person name="Binder M."/>
            <person name="Bloem J."/>
            <person name="Labutti K."/>
            <person name="Salamov A."/>
            <person name="Andreopoulos B."/>
            <person name="Baker S."/>
            <person name="Barry K."/>
            <person name="Bills G."/>
            <person name="Bluhm B."/>
            <person name="Cannon C."/>
            <person name="Castanera R."/>
            <person name="Culley D."/>
            <person name="Daum C."/>
            <person name="Ezra D."/>
            <person name="Gonzalez J."/>
            <person name="Henrissat B."/>
            <person name="Kuo A."/>
            <person name="Liang C."/>
            <person name="Lipzen A."/>
            <person name="Lutzoni F."/>
            <person name="Magnuson J."/>
            <person name="Mondo S."/>
            <person name="Nolan M."/>
            <person name="Ohm R."/>
            <person name="Pangilinan J."/>
            <person name="Park H.-J."/>
            <person name="Ramirez L."/>
            <person name="Alfaro M."/>
            <person name="Sun H."/>
            <person name="Tritt A."/>
            <person name="Yoshinaga Y."/>
            <person name="Zwiers L.-H."/>
            <person name="Turgeon B."/>
            <person name="Goodwin S."/>
            <person name="Spatafora J."/>
            <person name="Crous P."/>
            <person name="Grigoriev I."/>
        </authorList>
    </citation>
    <scope>NUCLEOTIDE SEQUENCE</scope>
    <source>
        <strain evidence="2">Tuck. ex Michener</strain>
    </source>
</reference>
<feature type="compositionally biased region" description="Basic residues" evidence="1">
    <location>
        <begin position="610"/>
        <end position="619"/>
    </location>
</feature>
<sequence length="673" mass="73544">MALAADSQAPIRDRSNARSLSPHPPATPTHHSSKILRSQSSLALSPSDAAVDRLAASSLATIESDASQPDRPEVCHDPDPTKPPLGPEQGGNIGSEAVGVSTARGPAVQFKNRPYGRPLSTILERSSYATLRSRLSHSSSKRRFTPVHIDPDSNYLHTESAPVEELRRVYAFSCDESALCDSRPNATSDLSSEQPSTVLTLRPSLENAIAPSLPPFEPPSRINTPEGLPRWPNDEQLNRGGKHSRRRSNPFLVISSFIRRASGSNDRLQRRLWRPMPGFATPGFDGLENHPFNTVDEAPQAIQSPACRSLSLALRSSSADQPPKPQRSVSAINSRRTGANSPATVSLPRSLEIRNNRRAAASEEAFSDDGASPGQLLHSFPSPPGSLGRSISRENVRPDLDIPPPSPVLVPHQPLPEDSVTSSPLDLGEALQIGLRANSPPESRPTARNRDSPRAHQRLHTWSEESQSYLGSATRGDLEQRYACSGVPIYRTDAASDHTIPPSRIERDHSEDDSNPVEQIMQVTPENHSKRPDVVLISPELSMRGTTASMPRDVAAASLSSRQLFTSPAISNARRSQQPSAATPMLLTYDGHVHDEHPPDEVGADAGRACPRRPRRRHSHEGEHQNAKTDCFRCRIKHAFSRCFTWLFNPCIFRARHGEGEAISNGDTRELTL</sequence>
<feature type="compositionally biased region" description="Polar residues" evidence="1">
    <location>
        <begin position="327"/>
        <end position="344"/>
    </location>
</feature>
<organism evidence="2 3">
    <name type="scientific">Viridothelium virens</name>
    <name type="common">Speckled blister lichen</name>
    <name type="synonym">Trypethelium virens</name>
    <dbReference type="NCBI Taxonomy" id="1048519"/>
    <lineage>
        <taxon>Eukaryota</taxon>
        <taxon>Fungi</taxon>
        <taxon>Dikarya</taxon>
        <taxon>Ascomycota</taxon>
        <taxon>Pezizomycotina</taxon>
        <taxon>Dothideomycetes</taxon>
        <taxon>Dothideomycetes incertae sedis</taxon>
        <taxon>Trypetheliales</taxon>
        <taxon>Trypetheliaceae</taxon>
        <taxon>Viridothelium</taxon>
    </lineage>
</organism>
<feature type="region of interest" description="Disordered" evidence="1">
    <location>
        <begin position="313"/>
        <end position="467"/>
    </location>
</feature>
<accession>A0A6A6H8M0</accession>
<proteinExistence type="predicted"/>
<dbReference type="Proteomes" id="UP000800092">
    <property type="component" value="Unassembled WGS sequence"/>
</dbReference>
<feature type="compositionally biased region" description="Basic and acidic residues" evidence="1">
    <location>
        <begin position="591"/>
        <end position="600"/>
    </location>
</feature>
<protein>
    <submittedName>
        <fullName evidence="2">Uncharacterized protein</fullName>
    </submittedName>
</protein>
<feature type="region of interest" description="Disordered" evidence="1">
    <location>
        <begin position="209"/>
        <end position="246"/>
    </location>
</feature>
<feature type="region of interest" description="Disordered" evidence="1">
    <location>
        <begin position="590"/>
        <end position="627"/>
    </location>
</feature>
<feature type="compositionally biased region" description="Basic and acidic residues" evidence="1">
    <location>
        <begin position="391"/>
        <end position="400"/>
    </location>
</feature>